<comment type="subcellular location">
    <subcellularLocation>
        <location evidence="1">Membrane</location>
        <topology evidence="1">Multi-pass membrane protein</topology>
    </subcellularLocation>
</comment>
<keyword evidence="4 5" id="KW-0472">Membrane</keyword>
<proteinExistence type="predicted"/>
<evidence type="ECO:0000256" key="5">
    <source>
        <dbReference type="SAM" id="Phobius"/>
    </source>
</evidence>
<dbReference type="Pfam" id="PF07291">
    <property type="entry name" value="MauE"/>
    <property type="match status" value="1"/>
</dbReference>
<dbReference type="InterPro" id="IPR009908">
    <property type="entry name" value="Methylamine_util_MauE"/>
</dbReference>
<feature type="transmembrane region" description="Helical" evidence="5">
    <location>
        <begin position="45"/>
        <end position="67"/>
    </location>
</feature>
<dbReference type="Proteomes" id="UP000297998">
    <property type="component" value="Unassembled WGS sequence"/>
</dbReference>
<feature type="transmembrane region" description="Helical" evidence="5">
    <location>
        <begin position="7"/>
        <end position="25"/>
    </location>
</feature>
<name>A0A4Z1B9Y7_9FLAO</name>
<feature type="transmembrane region" description="Helical" evidence="5">
    <location>
        <begin position="117"/>
        <end position="134"/>
    </location>
</feature>
<dbReference type="AlphaFoldDB" id="A0A4Z1B9Y7"/>
<feature type="domain" description="Methylamine utilisation protein MauE" evidence="6">
    <location>
        <begin position="8"/>
        <end position="132"/>
    </location>
</feature>
<evidence type="ECO:0000256" key="3">
    <source>
        <dbReference type="ARBA" id="ARBA00022989"/>
    </source>
</evidence>
<keyword evidence="8" id="KW-1185">Reference proteome</keyword>
<evidence type="ECO:0000259" key="6">
    <source>
        <dbReference type="Pfam" id="PF07291"/>
    </source>
</evidence>
<sequence length="508" mass="58302">MRKIAPFIQTLICYLFIVLFIYAAVSKLMDFENFQIQLAQSPLLSAYAGFISYAVIIVEILIVLLLCIKRTQQIGLYASYGLMLAFTVYIYLIINYSDFVPCSCGGILEKLGWTEHLIFNLVFVGLAVIAIYLGELLMFQKSKRKLFVTFFAISIVSIGSVIMLFLTSEHIIKQENNFTRRYLQHPIIEEKAIDLGANSYYFVGYENNTLYLGNYTAPLVLTSVDTNTDQIISKKIDLDYKDHPFKSIMMRVKNGSFYLYDGTVPVIYKGKLTNLHAETISLNDAFFNQLVVIDSTKFAIRTQSSTTNTQTLGKLNLNKQPKIELFSTVLEKQIDGVFDTDGLLVSDSYTNDLVYTYYYRNQFIVMDQALHIKHKLNTIDTTYQAKIEVSHLSDGKNKMSAPPLLVNKKMVAHRHLLFNISKLMGKFESQKQWKQVDVIDAYRTDRRHYIGSFTVQHREENKLSDFLVTDSHFYALIGNELIVYKLKPAITDQFKTGKAENLQKSRQN</sequence>
<reference evidence="7 8" key="1">
    <citation type="submission" date="2019-03" db="EMBL/GenBank/DDBJ databases">
        <title>Empedobacter tilapiae sp. nov., isolated from an intestine of Nile tilapia Oreochromis niloticus.</title>
        <authorList>
            <person name="Kim Y.-O."/>
            <person name="Yoon J.-H."/>
        </authorList>
    </citation>
    <scope>NUCLEOTIDE SEQUENCE [LARGE SCALE GENOMIC DNA]</scope>
    <source>
        <strain evidence="7 8">MRS2</strain>
    </source>
</reference>
<dbReference type="GO" id="GO:0030416">
    <property type="term" value="P:methylamine metabolic process"/>
    <property type="evidence" value="ECO:0007669"/>
    <property type="project" value="InterPro"/>
</dbReference>
<evidence type="ECO:0000313" key="7">
    <source>
        <dbReference type="EMBL" id="TGN24367.1"/>
    </source>
</evidence>
<organism evidence="7 8">
    <name type="scientific">Empedobacter tilapiae</name>
    <dbReference type="NCBI Taxonomy" id="2491114"/>
    <lineage>
        <taxon>Bacteria</taxon>
        <taxon>Pseudomonadati</taxon>
        <taxon>Bacteroidota</taxon>
        <taxon>Flavobacteriia</taxon>
        <taxon>Flavobacteriales</taxon>
        <taxon>Weeksellaceae</taxon>
        <taxon>Empedobacter</taxon>
    </lineage>
</organism>
<evidence type="ECO:0000256" key="4">
    <source>
        <dbReference type="ARBA" id="ARBA00023136"/>
    </source>
</evidence>
<feature type="transmembrane region" description="Helical" evidence="5">
    <location>
        <begin position="146"/>
        <end position="166"/>
    </location>
</feature>
<comment type="caution">
    <text evidence="7">The sequence shown here is derived from an EMBL/GenBank/DDBJ whole genome shotgun (WGS) entry which is preliminary data.</text>
</comment>
<dbReference type="GO" id="GO:0016020">
    <property type="term" value="C:membrane"/>
    <property type="evidence" value="ECO:0007669"/>
    <property type="project" value="UniProtKB-SubCell"/>
</dbReference>
<dbReference type="EMBL" id="SRPE01000010">
    <property type="protein sequence ID" value="TGN24367.1"/>
    <property type="molecule type" value="Genomic_DNA"/>
</dbReference>
<dbReference type="OrthoDB" id="673785at2"/>
<feature type="transmembrane region" description="Helical" evidence="5">
    <location>
        <begin position="74"/>
        <end position="97"/>
    </location>
</feature>
<evidence type="ECO:0000256" key="2">
    <source>
        <dbReference type="ARBA" id="ARBA00022692"/>
    </source>
</evidence>
<accession>A0A4Z1B9Y7</accession>
<keyword evidence="2 5" id="KW-0812">Transmembrane</keyword>
<protein>
    <submittedName>
        <fullName evidence="7">Tellurium resistance protein TerC</fullName>
    </submittedName>
</protein>
<dbReference type="RefSeq" id="WP_135836427.1">
    <property type="nucleotide sequence ID" value="NZ_SRPE01000010.1"/>
</dbReference>
<evidence type="ECO:0000256" key="1">
    <source>
        <dbReference type="ARBA" id="ARBA00004141"/>
    </source>
</evidence>
<gene>
    <name evidence="7" type="ORF">E4J94_14095</name>
</gene>
<keyword evidence="3 5" id="KW-1133">Transmembrane helix</keyword>
<evidence type="ECO:0000313" key="8">
    <source>
        <dbReference type="Proteomes" id="UP000297998"/>
    </source>
</evidence>